<gene>
    <name evidence="1" type="ORF">EHS13_26520</name>
</gene>
<keyword evidence="2" id="KW-1185">Reference proteome</keyword>
<dbReference type="PANTHER" id="PTHR37036">
    <property type="match status" value="1"/>
</dbReference>
<dbReference type="InterPro" id="IPR015045">
    <property type="entry name" value="MPT-1-like_LmxM"/>
</dbReference>
<accession>A0A6B8RS71</accession>
<reference evidence="2" key="1">
    <citation type="submission" date="2018-11" db="EMBL/GenBank/DDBJ databases">
        <title>Complete genome sequence of Paenibacillus sp. ML311-T8.</title>
        <authorList>
            <person name="Nam Y.-D."/>
            <person name="Kang J."/>
            <person name="Chung W.-H."/>
            <person name="Park Y.S."/>
        </authorList>
    </citation>
    <scope>NUCLEOTIDE SEQUENCE [LARGE SCALE GENOMIC DNA]</scope>
    <source>
        <strain evidence="2">ML311-T8</strain>
    </source>
</reference>
<dbReference type="PANTHER" id="PTHR37036:SF2">
    <property type="entry name" value="DUF1861 FAMILY PROTEIN"/>
    <property type="match status" value="1"/>
</dbReference>
<proteinExistence type="predicted"/>
<dbReference type="KEGG" id="ppsc:EHS13_26520"/>
<dbReference type="EMBL" id="CP034235">
    <property type="protein sequence ID" value="QGQ98186.1"/>
    <property type="molecule type" value="Genomic_DNA"/>
</dbReference>
<evidence type="ECO:0000313" key="2">
    <source>
        <dbReference type="Proteomes" id="UP000426246"/>
    </source>
</evidence>
<organism evidence="1 2">
    <name type="scientific">Paenibacillus psychroresistens</name>
    <dbReference type="NCBI Taxonomy" id="1778678"/>
    <lineage>
        <taxon>Bacteria</taxon>
        <taxon>Bacillati</taxon>
        <taxon>Bacillota</taxon>
        <taxon>Bacilli</taxon>
        <taxon>Bacillales</taxon>
        <taxon>Paenibacillaceae</taxon>
        <taxon>Paenibacillus</taxon>
    </lineage>
</organism>
<sequence>MLLQQTTTQSSAELLAQFDGSSLPLGQIIRFEGVGNRDVYNITAAFIDQGELIIAGRVEDRETEFSEVVFFRQSEDVWTPHPDYPAYAMQDPFFTWIKGELVLGGVRVIADPQHPENIVAWVTEYYRGKDIASLELFFMGPYHMKDLRLIELASGEIGVITRPQGYKGGRGKIGFYKVGSLNEITVKDIYNAPLFLDQFLDVEWGGANEPHLLSNGLIGVLGHIACYDATGARHYQAMAFAFNPDTMEKTQMKLIAQRSNFPEGPYKHKDLVDVIFSGGLVRKEGGLADLYVGASDAEAYVIEIPDPFLEYEAL</sequence>
<name>A0A6B8RS71_9BACL</name>
<protein>
    <submittedName>
        <fullName evidence="1">DUF1861 family protein</fullName>
    </submittedName>
</protein>
<dbReference type="Gene3D" id="2.115.10.20">
    <property type="entry name" value="Glycosyl hydrolase domain, family 43"/>
    <property type="match status" value="1"/>
</dbReference>
<dbReference type="Pfam" id="PF08950">
    <property type="entry name" value="DUF1861"/>
    <property type="match status" value="1"/>
</dbReference>
<dbReference type="OrthoDB" id="7544904at2"/>
<dbReference type="SUPFAM" id="SSF75005">
    <property type="entry name" value="Arabinanase/levansucrase/invertase"/>
    <property type="match status" value="1"/>
</dbReference>
<dbReference type="AlphaFoldDB" id="A0A6B8RS71"/>
<dbReference type="Proteomes" id="UP000426246">
    <property type="component" value="Chromosome"/>
</dbReference>
<dbReference type="RefSeq" id="WP_155703288.1">
    <property type="nucleotide sequence ID" value="NZ_CP034235.1"/>
</dbReference>
<evidence type="ECO:0000313" key="1">
    <source>
        <dbReference type="EMBL" id="QGQ98186.1"/>
    </source>
</evidence>
<dbReference type="InterPro" id="IPR023296">
    <property type="entry name" value="Glyco_hydro_beta-prop_sf"/>
</dbReference>